<protein>
    <submittedName>
        <fullName evidence="4">(wild Malaysian banana) hypothetical protein</fullName>
    </submittedName>
</protein>
<dbReference type="InterPro" id="IPR040324">
    <property type="entry name" value="WDR44/Dgr2"/>
</dbReference>
<dbReference type="InParanoid" id="A0A804HVP2"/>
<evidence type="ECO:0000256" key="1">
    <source>
        <dbReference type="ARBA" id="ARBA00022574"/>
    </source>
</evidence>
<dbReference type="Gramene" id="Ma01_t18660.1">
    <property type="protein sequence ID" value="Ma01_p18660.1"/>
    <property type="gene ID" value="Ma01_g18660"/>
</dbReference>
<gene>
    <name evidence="4" type="ORF">GSMUA_302260.1</name>
</gene>
<dbReference type="PANTHER" id="PTHR14221:SF67">
    <property type="entry name" value="WD REPEAT-CONTAINING PROTEIN 44-LIKE"/>
    <property type="match status" value="1"/>
</dbReference>
<proteinExistence type="predicted"/>
<keyword evidence="1" id="KW-0853">WD repeat</keyword>
<evidence type="ECO:0000313" key="5">
    <source>
        <dbReference type="EnsemblPlants" id="Ma01_p18660.1"/>
    </source>
</evidence>
<organism evidence="5 6">
    <name type="scientific">Musa acuminata subsp. malaccensis</name>
    <name type="common">Wild banana</name>
    <name type="synonym">Musa malaccensis</name>
    <dbReference type="NCBI Taxonomy" id="214687"/>
    <lineage>
        <taxon>Eukaryota</taxon>
        <taxon>Viridiplantae</taxon>
        <taxon>Streptophyta</taxon>
        <taxon>Embryophyta</taxon>
        <taxon>Tracheophyta</taxon>
        <taxon>Spermatophyta</taxon>
        <taxon>Magnoliopsida</taxon>
        <taxon>Liliopsida</taxon>
        <taxon>Zingiberales</taxon>
        <taxon>Musaceae</taxon>
        <taxon>Musa</taxon>
    </lineage>
</organism>
<keyword evidence="6" id="KW-1185">Reference proteome</keyword>
<dbReference type="PANTHER" id="PTHR14221">
    <property type="entry name" value="WD REPEAT DOMAIN 44"/>
    <property type="match status" value="1"/>
</dbReference>
<evidence type="ECO:0000313" key="4">
    <source>
        <dbReference type="EMBL" id="CAG1859931.1"/>
    </source>
</evidence>
<evidence type="ECO:0000256" key="3">
    <source>
        <dbReference type="SAM" id="SignalP"/>
    </source>
</evidence>
<dbReference type="SUPFAM" id="SSF50978">
    <property type="entry name" value="WD40 repeat-like"/>
    <property type="match status" value="1"/>
</dbReference>
<dbReference type="InterPro" id="IPR036322">
    <property type="entry name" value="WD40_repeat_dom_sf"/>
</dbReference>
<name>A0A804HVP2_MUSAM</name>
<accession>A0A804HVP2</accession>
<dbReference type="Proteomes" id="UP000012960">
    <property type="component" value="Unplaced"/>
</dbReference>
<keyword evidence="3" id="KW-0732">Signal</keyword>
<evidence type="ECO:0000313" key="6">
    <source>
        <dbReference type="Proteomes" id="UP000012960"/>
    </source>
</evidence>
<dbReference type="AlphaFoldDB" id="A0A804HVP2"/>
<evidence type="ECO:0000256" key="2">
    <source>
        <dbReference type="ARBA" id="ARBA00022737"/>
    </source>
</evidence>
<feature type="signal peptide" evidence="3">
    <location>
        <begin position="1"/>
        <end position="16"/>
    </location>
</feature>
<feature type="chain" id="PRO_5033611065" evidence="3">
    <location>
        <begin position="17"/>
        <end position="66"/>
    </location>
</feature>
<dbReference type="EMBL" id="HG996466">
    <property type="protein sequence ID" value="CAG1859931.1"/>
    <property type="molecule type" value="Genomic_DNA"/>
</dbReference>
<reference evidence="4" key="1">
    <citation type="submission" date="2021-03" db="EMBL/GenBank/DDBJ databases">
        <authorList>
            <consortium name="Genoscope - CEA"/>
            <person name="William W."/>
        </authorList>
    </citation>
    <scope>NUCLEOTIDE SEQUENCE</scope>
    <source>
        <strain evidence="4">Doubled-haploid Pahang</strain>
    </source>
</reference>
<sequence length="66" mass="7485">MLLLLLEFFAVTCIQFNPIDDRHFISGSLDPKGALVGSHKGRFRLYNTSGMNHHLRFLICIIGLLL</sequence>
<keyword evidence="2" id="KW-0677">Repeat</keyword>
<dbReference type="EnsemblPlants" id="Ma01_t18660.1">
    <property type="protein sequence ID" value="Ma01_p18660.1"/>
    <property type="gene ID" value="Ma01_g18660"/>
</dbReference>
<reference evidence="5" key="2">
    <citation type="submission" date="2021-05" db="UniProtKB">
        <authorList>
            <consortium name="EnsemblPlants"/>
        </authorList>
    </citation>
    <scope>IDENTIFICATION</scope>
    <source>
        <strain evidence="5">subsp. malaccensis</strain>
    </source>
</reference>